<comment type="function">
    <text evidence="8">Catalyzes the transfer of a phosphate group to glutamate to form L-glutamate 5-phosphate.</text>
</comment>
<dbReference type="Gene3D" id="3.40.1160.10">
    <property type="entry name" value="Acetylglutamate kinase-like"/>
    <property type="match status" value="1"/>
</dbReference>
<dbReference type="InterPro" id="IPR036393">
    <property type="entry name" value="AceGlu_kinase-like_sf"/>
</dbReference>
<evidence type="ECO:0000256" key="7">
    <source>
        <dbReference type="ARBA" id="ARBA00022840"/>
    </source>
</evidence>
<dbReference type="FunFam" id="3.40.1160.10:FF:000018">
    <property type="entry name" value="Glutamate 5-kinase"/>
    <property type="match status" value="1"/>
</dbReference>
<dbReference type="CDD" id="cd04242">
    <property type="entry name" value="AAK_G5K_ProB"/>
    <property type="match status" value="1"/>
</dbReference>
<organism evidence="10 11">
    <name type="scientific">Emergencia timonensis</name>
    <dbReference type="NCBI Taxonomy" id="1776384"/>
    <lineage>
        <taxon>Bacteria</taxon>
        <taxon>Bacillati</taxon>
        <taxon>Bacillota</taxon>
        <taxon>Clostridia</taxon>
        <taxon>Peptostreptococcales</taxon>
        <taxon>Anaerovoracaceae</taxon>
        <taxon>Emergencia</taxon>
    </lineage>
</organism>
<dbReference type="SUPFAM" id="SSF53633">
    <property type="entry name" value="Carbamate kinase-like"/>
    <property type="match status" value="1"/>
</dbReference>
<dbReference type="HAMAP" id="MF_00456">
    <property type="entry name" value="ProB"/>
    <property type="match status" value="1"/>
</dbReference>
<dbReference type="AlphaFoldDB" id="A0A415E6Z1"/>
<dbReference type="InterPro" id="IPR041739">
    <property type="entry name" value="G5K_ProB"/>
</dbReference>
<keyword evidence="2 8" id="KW-0028">Amino-acid biosynthesis</keyword>
<feature type="binding site" evidence="8">
    <location>
        <position position="155"/>
    </location>
    <ligand>
        <name>substrate</name>
    </ligand>
</feature>
<dbReference type="InterPro" id="IPR001057">
    <property type="entry name" value="Glu/AcGlu_kinase"/>
</dbReference>
<keyword evidence="6 8" id="KW-0418">Kinase</keyword>
<dbReference type="NCBIfam" id="TIGR01027">
    <property type="entry name" value="proB"/>
    <property type="match status" value="1"/>
</dbReference>
<dbReference type="EMBL" id="QRMS01000001">
    <property type="protein sequence ID" value="RHJ89415.1"/>
    <property type="molecule type" value="Genomic_DNA"/>
</dbReference>
<dbReference type="Pfam" id="PF00696">
    <property type="entry name" value="AA_kinase"/>
    <property type="match status" value="1"/>
</dbReference>
<sequence length="265" mass="28255">MNRIMESKRIVIKVGTSTLTHPSGKINIRHVENLCKVIADLQNSGKEITLVSSGAIGVGVGKLNLKARPNETSKKQALAAIGQCELMFMYDKFFGEYNHTVAQVLLTADVVDNKVGRQNVQNTFTELIDMGIIPVVNENDTVATDELEGNNFGDNDNLSAIVAKLIGADLLVILTDIDGLYDKDPRKHSDARRIPVVEKIDAKVEALAGGAGSIFGTGGMTTKVSAAKVSTGAGIPCCVIKGDNPANLYPLFEGQTIGTIFKAGR</sequence>
<dbReference type="PIRSF" id="PIRSF000729">
    <property type="entry name" value="GK"/>
    <property type="match status" value="1"/>
</dbReference>
<dbReference type="PRINTS" id="PR00474">
    <property type="entry name" value="GLU5KINASE"/>
</dbReference>
<feature type="binding site" evidence="8">
    <location>
        <begin position="175"/>
        <end position="176"/>
    </location>
    <ligand>
        <name>ATP</name>
        <dbReference type="ChEBI" id="CHEBI:30616"/>
    </ligand>
</feature>
<dbReference type="STRING" id="1776384.GCA_900086585_02728"/>
<dbReference type="RefSeq" id="WP_067539599.1">
    <property type="nucleotide sequence ID" value="NZ_AP025567.1"/>
</dbReference>
<comment type="subcellular location">
    <subcellularLocation>
        <location evidence="8">Cytoplasm</location>
    </subcellularLocation>
</comment>
<feature type="binding site" evidence="8">
    <location>
        <position position="140"/>
    </location>
    <ligand>
        <name>substrate</name>
    </ligand>
</feature>
<dbReference type="PANTHER" id="PTHR43654">
    <property type="entry name" value="GLUTAMATE 5-KINASE"/>
    <property type="match status" value="1"/>
</dbReference>
<dbReference type="InterPro" id="IPR011529">
    <property type="entry name" value="Glu_5kinase"/>
</dbReference>
<evidence type="ECO:0000256" key="3">
    <source>
        <dbReference type="ARBA" id="ARBA00022650"/>
    </source>
</evidence>
<keyword evidence="7 8" id="KW-0067">ATP-binding</keyword>
<dbReference type="Proteomes" id="UP000284841">
    <property type="component" value="Unassembled WGS sequence"/>
</dbReference>
<dbReference type="PANTHER" id="PTHR43654:SF1">
    <property type="entry name" value="ISOPENTENYL PHOSPHATE KINASE"/>
    <property type="match status" value="1"/>
</dbReference>
<dbReference type="OrthoDB" id="9804434at2"/>
<dbReference type="GO" id="GO:0005524">
    <property type="term" value="F:ATP binding"/>
    <property type="evidence" value="ECO:0007669"/>
    <property type="project" value="UniProtKB-KW"/>
</dbReference>
<accession>A0A415E6Z1</accession>
<keyword evidence="5 8" id="KW-0547">Nucleotide-binding</keyword>
<evidence type="ECO:0000256" key="6">
    <source>
        <dbReference type="ARBA" id="ARBA00022777"/>
    </source>
</evidence>
<name>A0A415E6Z1_9FIRM</name>
<dbReference type="GO" id="GO:0005829">
    <property type="term" value="C:cytosol"/>
    <property type="evidence" value="ECO:0007669"/>
    <property type="project" value="TreeGrafter"/>
</dbReference>
<dbReference type="InterPro" id="IPR001048">
    <property type="entry name" value="Asp/Glu/Uridylate_kinase"/>
</dbReference>
<dbReference type="UniPathway" id="UPA00098">
    <property type="reaction ID" value="UER00359"/>
</dbReference>
<evidence type="ECO:0000256" key="4">
    <source>
        <dbReference type="ARBA" id="ARBA00022679"/>
    </source>
</evidence>
<evidence type="ECO:0000256" key="2">
    <source>
        <dbReference type="ARBA" id="ARBA00022605"/>
    </source>
</evidence>
<comment type="caution">
    <text evidence="10">The sequence shown here is derived from an EMBL/GenBank/DDBJ whole genome shotgun (WGS) entry which is preliminary data.</text>
</comment>
<keyword evidence="3 8" id="KW-0641">Proline biosynthesis</keyword>
<dbReference type="GO" id="GO:0004349">
    <property type="term" value="F:glutamate 5-kinase activity"/>
    <property type="evidence" value="ECO:0007669"/>
    <property type="project" value="UniProtKB-UniRule"/>
</dbReference>
<evidence type="ECO:0000313" key="10">
    <source>
        <dbReference type="EMBL" id="RHJ89415.1"/>
    </source>
</evidence>
<evidence type="ECO:0000256" key="5">
    <source>
        <dbReference type="ARBA" id="ARBA00022741"/>
    </source>
</evidence>
<evidence type="ECO:0000259" key="9">
    <source>
        <dbReference type="Pfam" id="PF00696"/>
    </source>
</evidence>
<dbReference type="InterPro" id="IPR005715">
    <property type="entry name" value="Glu_5kinase/COase_Synthase"/>
</dbReference>
<keyword evidence="11" id="KW-1185">Reference proteome</keyword>
<comment type="similarity">
    <text evidence="8">Belongs to the glutamate 5-kinase family.</text>
</comment>
<keyword evidence="1 8" id="KW-0963">Cytoplasm</keyword>
<gene>
    <name evidence="8 10" type="primary">proB</name>
    <name evidence="10" type="ORF">DW099_02230</name>
</gene>
<evidence type="ECO:0000256" key="1">
    <source>
        <dbReference type="ARBA" id="ARBA00022490"/>
    </source>
</evidence>
<comment type="catalytic activity">
    <reaction evidence="8">
        <text>L-glutamate + ATP = L-glutamyl 5-phosphate + ADP</text>
        <dbReference type="Rhea" id="RHEA:14877"/>
        <dbReference type="ChEBI" id="CHEBI:29985"/>
        <dbReference type="ChEBI" id="CHEBI:30616"/>
        <dbReference type="ChEBI" id="CHEBI:58274"/>
        <dbReference type="ChEBI" id="CHEBI:456216"/>
        <dbReference type="EC" id="2.7.2.11"/>
    </reaction>
</comment>
<evidence type="ECO:0000313" key="11">
    <source>
        <dbReference type="Proteomes" id="UP000284841"/>
    </source>
</evidence>
<feature type="binding site" evidence="8">
    <location>
        <position position="13"/>
    </location>
    <ligand>
        <name>ATP</name>
        <dbReference type="ChEBI" id="CHEBI:30616"/>
    </ligand>
</feature>
<evidence type="ECO:0000256" key="8">
    <source>
        <dbReference type="HAMAP-Rule" id="MF_00456"/>
    </source>
</evidence>
<dbReference type="EC" id="2.7.2.11" evidence="8"/>
<reference evidence="10 11" key="1">
    <citation type="submission" date="2018-08" db="EMBL/GenBank/DDBJ databases">
        <title>A genome reference for cultivated species of the human gut microbiota.</title>
        <authorList>
            <person name="Zou Y."/>
            <person name="Xue W."/>
            <person name="Luo G."/>
        </authorList>
    </citation>
    <scope>NUCLEOTIDE SEQUENCE [LARGE SCALE GENOMIC DNA]</scope>
    <source>
        <strain evidence="10 11">AM07-24</strain>
    </source>
</reference>
<feature type="binding site" evidence="8">
    <location>
        <position position="53"/>
    </location>
    <ligand>
        <name>substrate</name>
    </ligand>
</feature>
<dbReference type="GeneID" id="83005051"/>
<proteinExistence type="inferred from homology"/>
<feature type="domain" description="Aspartate/glutamate/uridylate kinase" evidence="9">
    <location>
        <begin position="8"/>
        <end position="240"/>
    </location>
</feature>
<protein>
    <recommendedName>
        <fullName evidence="8">Glutamate 5-kinase</fullName>
        <ecNumber evidence="8">2.7.2.11</ecNumber>
    </recommendedName>
    <alternativeName>
        <fullName evidence="8">Gamma-glutamyl kinase</fullName>
        <shortName evidence="8">GK</shortName>
    </alternativeName>
</protein>
<feature type="binding site" evidence="8">
    <location>
        <begin position="217"/>
        <end position="223"/>
    </location>
    <ligand>
        <name>ATP</name>
        <dbReference type="ChEBI" id="CHEBI:30616"/>
    </ligand>
</feature>
<dbReference type="GO" id="GO:0055129">
    <property type="term" value="P:L-proline biosynthetic process"/>
    <property type="evidence" value="ECO:0007669"/>
    <property type="project" value="UniProtKB-UniRule"/>
</dbReference>
<keyword evidence="4 8" id="KW-0808">Transferase</keyword>
<comment type="pathway">
    <text evidence="8">Amino-acid biosynthesis; L-proline biosynthesis; L-glutamate 5-semialdehyde from L-glutamate: step 1/2.</text>
</comment>